<dbReference type="EMBL" id="JBHUEA010000023">
    <property type="protein sequence ID" value="MFD1722587.1"/>
    <property type="molecule type" value="Genomic_DNA"/>
</dbReference>
<evidence type="ECO:0000256" key="2">
    <source>
        <dbReference type="ARBA" id="ARBA00022729"/>
    </source>
</evidence>
<dbReference type="PANTHER" id="PTHR43248:SF29">
    <property type="entry name" value="TRIPEPTIDYL AMINOPEPTIDASE"/>
    <property type="match status" value="1"/>
</dbReference>
<gene>
    <name evidence="7" type="ORF">ACFSBI_13610</name>
</gene>
<protein>
    <submittedName>
        <fullName evidence="7">Alpha/beta hydrolase</fullName>
    </submittedName>
</protein>
<accession>A0ABW4LHN2</accession>
<dbReference type="Pfam" id="PF00561">
    <property type="entry name" value="Abhydrolase_1"/>
    <property type="match status" value="1"/>
</dbReference>
<keyword evidence="2 4" id="KW-0732">Signal</keyword>
<dbReference type="InterPro" id="IPR013595">
    <property type="entry name" value="Pept_S33_TAP-like_C"/>
</dbReference>
<proteinExistence type="inferred from homology"/>
<reference evidence="8" key="1">
    <citation type="journal article" date="2019" name="Int. J. Syst. Evol. Microbiol.">
        <title>The Global Catalogue of Microorganisms (GCM) 10K type strain sequencing project: providing services to taxonomists for standard genome sequencing and annotation.</title>
        <authorList>
            <consortium name="The Broad Institute Genomics Platform"/>
            <consortium name="The Broad Institute Genome Sequencing Center for Infectious Disease"/>
            <person name="Wu L."/>
            <person name="Ma J."/>
        </authorList>
    </citation>
    <scope>NUCLEOTIDE SEQUENCE [LARGE SCALE GENOMIC DNA]</scope>
    <source>
        <strain evidence="8">CGMCC 1.12471</strain>
    </source>
</reference>
<dbReference type="InterPro" id="IPR051601">
    <property type="entry name" value="Serine_prot/Carboxylest_S33"/>
</dbReference>
<dbReference type="PANTHER" id="PTHR43248">
    <property type="entry name" value="2-SUCCINYL-6-HYDROXY-2,4-CYCLOHEXADIENE-1-CARBOXYLATE SYNTHASE"/>
    <property type="match status" value="1"/>
</dbReference>
<evidence type="ECO:0000256" key="3">
    <source>
        <dbReference type="ARBA" id="ARBA00022801"/>
    </source>
</evidence>
<dbReference type="RefSeq" id="WP_377935816.1">
    <property type="nucleotide sequence ID" value="NZ_JBHUEA010000023.1"/>
</dbReference>
<evidence type="ECO:0000313" key="7">
    <source>
        <dbReference type="EMBL" id="MFD1722587.1"/>
    </source>
</evidence>
<sequence>MRRPVVVVVAAVTAVALVAAAAIASGVLLAARAPGAAPSASVAAPSAWPAPAAIDWGRCDDQDLRAAGAECASVRVPLDWSSPRDGRTIRLAVSRVRHTRTPYEGVMLANPGGPGGSGLGLATRGAAVPRGVGDRYDWIGFDPRGVGASEPRLSCVPDYADGPRPAYDPDLGDRVIAQWRKRSEDYASACGRRGGDLLQHMTTEDSANDMEYLRIALRVPAISFYGYSYGTYLGQVYATLFPDRVKRMVLDSNVDPSEVWYRANLSQDLAFQTALEAWFDWLARYDSRYGLGGTRAAVESSYRDLQRRLAADPADGVFGSAELADTLLYAGYSQSLWPDLGTAFAQAARGDTGLAQRYWRALNETTDDNGYAVYLAVECTDASWPGDWSTWERDTRRVDEKAPFGTWLNTWFNLPCRTWPVKAGTPVEVDGKDVPPILLIGETLDAATPFSGSLAVRARFPAARLLAEPGGTSHAESLNGNACVDGAVADYLADGSLPDRAAGDGPDLTCAPLPVPTP</sequence>
<evidence type="ECO:0000256" key="4">
    <source>
        <dbReference type="SAM" id="SignalP"/>
    </source>
</evidence>
<dbReference type="Gene3D" id="3.40.50.1820">
    <property type="entry name" value="alpha/beta hydrolase"/>
    <property type="match status" value="1"/>
</dbReference>
<feature type="chain" id="PRO_5045654804" evidence="4">
    <location>
        <begin position="31"/>
        <end position="518"/>
    </location>
</feature>
<dbReference type="GO" id="GO:0016787">
    <property type="term" value="F:hydrolase activity"/>
    <property type="evidence" value="ECO:0007669"/>
    <property type="project" value="UniProtKB-KW"/>
</dbReference>
<evidence type="ECO:0000313" key="8">
    <source>
        <dbReference type="Proteomes" id="UP001597347"/>
    </source>
</evidence>
<evidence type="ECO:0000259" key="6">
    <source>
        <dbReference type="Pfam" id="PF08386"/>
    </source>
</evidence>
<dbReference type="InterPro" id="IPR000073">
    <property type="entry name" value="AB_hydrolase_1"/>
</dbReference>
<comment type="similarity">
    <text evidence="1">Belongs to the peptidase S33 family.</text>
</comment>
<dbReference type="InterPro" id="IPR029058">
    <property type="entry name" value="AB_hydrolase_fold"/>
</dbReference>
<dbReference type="Pfam" id="PF08386">
    <property type="entry name" value="Abhydrolase_4"/>
    <property type="match status" value="1"/>
</dbReference>
<evidence type="ECO:0000259" key="5">
    <source>
        <dbReference type="Pfam" id="PF00561"/>
    </source>
</evidence>
<evidence type="ECO:0000256" key="1">
    <source>
        <dbReference type="ARBA" id="ARBA00010088"/>
    </source>
</evidence>
<keyword evidence="3 7" id="KW-0378">Hydrolase</keyword>
<name>A0ABW4LHN2_9MICO</name>
<feature type="domain" description="Peptidase S33 tripeptidyl aminopeptidase-like C-terminal" evidence="6">
    <location>
        <begin position="409"/>
        <end position="500"/>
    </location>
</feature>
<organism evidence="7 8">
    <name type="scientific">Amnibacterium endophyticum</name>
    <dbReference type="NCBI Taxonomy" id="2109337"/>
    <lineage>
        <taxon>Bacteria</taxon>
        <taxon>Bacillati</taxon>
        <taxon>Actinomycetota</taxon>
        <taxon>Actinomycetes</taxon>
        <taxon>Micrococcales</taxon>
        <taxon>Microbacteriaceae</taxon>
        <taxon>Amnibacterium</taxon>
    </lineage>
</organism>
<feature type="signal peptide" evidence="4">
    <location>
        <begin position="1"/>
        <end position="30"/>
    </location>
</feature>
<dbReference type="SUPFAM" id="SSF53474">
    <property type="entry name" value="alpha/beta-Hydrolases"/>
    <property type="match status" value="1"/>
</dbReference>
<feature type="domain" description="AB hydrolase-1" evidence="5">
    <location>
        <begin position="106"/>
        <end position="287"/>
    </location>
</feature>
<dbReference type="Proteomes" id="UP001597347">
    <property type="component" value="Unassembled WGS sequence"/>
</dbReference>
<comment type="caution">
    <text evidence="7">The sequence shown here is derived from an EMBL/GenBank/DDBJ whole genome shotgun (WGS) entry which is preliminary data.</text>
</comment>
<keyword evidence="8" id="KW-1185">Reference proteome</keyword>